<dbReference type="GO" id="GO:0030427">
    <property type="term" value="C:site of polarized growth"/>
    <property type="evidence" value="ECO:0007669"/>
    <property type="project" value="TreeGrafter"/>
</dbReference>
<dbReference type="GO" id="GO:0006972">
    <property type="term" value="P:hyperosmotic response"/>
    <property type="evidence" value="ECO:0007669"/>
    <property type="project" value="TreeGrafter"/>
</dbReference>
<gene>
    <name evidence="3" type="ORF">B0A49_05752</name>
</gene>
<keyword evidence="4" id="KW-1185">Reference proteome</keyword>
<dbReference type="Proteomes" id="UP000308768">
    <property type="component" value="Unassembled WGS sequence"/>
</dbReference>
<feature type="transmembrane region" description="Helical" evidence="2">
    <location>
        <begin position="174"/>
        <end position="195"/>
    </location>
</feature>
<organism evidence="3 4">
    <name type="scientific">Cryomyces minteri</name>
    <dbReference type="NCBI Taxonomy" id="331657"/>
    <lineage>
        <taxon>Eukaryota</taxon>
        <taxon>Fungi</taxon>
        <taxon>Dikarya</taxon>
        <taxon>Ascomycota</taxon>
        <taxon>Pezizomycotina</taxon>
        <taxon>Dothideomycetes</taxon>
        <taxon>Dothideomycetes incertae sedis</taxon>
        <taxon>Cryomyces</taxon>
    </lineage>
</organism>
<dbReference type="GO" id="GO:0001402">
    <property type="term" value="P:signal transduction involved in filamentous growth"/>
    <property type="evidence" value="ECO:0007669"/>
    <property type="project" value="TreeGrafter"/>
</dbReference>
<dbReference type="InterPro" id="IPR039295">
    <property type="entry name" value="MSB2"/>
</dbReference>
<feature type="region of interest" description="Disordered" evidence="1">
    <location>
        <begin position="201"/>
        <end position="220"/>
    </location>
</feature>
<dbReference type="OrthoDB" id="3366093at2759"/>
<dbReference type="PANTHER" id="PTHR35778:SF1">
    <property type="entry name" value="SIGNALING MUCIN HKR1-RELATED"/>
    <property type="match status" value="1"/>
</dbReference>
<reference evidence="3 4" key="1">
    <citation type="submission" date="2017-03" db="EMBL/GenBank/DDBJ databases">
        <title>Genomes of endolithic fungi from Antarctica.</title>
        <authorList>
            <person name="Coleine C."/>
            <person name="Masonjones S."/>
            <person name="Stajich J.E."/>
        </authorList>
    </citation>
    <scope>NUCLEOTIDE SEQUENCE [LARGE SCALE GENOMIC DNA]</scope>
    <source>
        <strain evidence="3 4">CCFEE 5187</strain>
    </source>
</reference>
<comment type="caution">
    <text evidence="3">The sequence shown here is derived from an EMBL/GenBank/DDBJ whole genome shotgun (WGS) entry which is preliminary data.</text>
</comment>
<evidence type="ECO:0000313" key="4">
    <source>
        <dbReference type="Proteomes" id="UP000308768"/>
    </source>
</evidence>
<evidence type="ECO:0000256" key="1">
    <source>
        <dbReference type="SAM" id="MobiDB-lite"/>
    </source>
</evidence>
<evidence type="ECO:0000256" key="2">
    <source>
        <dbReference type="SAM" id="Phobius"/>
    </source>
</evidence>
<keyword evidence="2" id="KW-0472">Membrane</keyword>
<sequence>MPRIIQPPGGIPATPRNTTLVQVGFGYPLNYPFVVSTAGSANQIFTYLPQGIAYGLGLPNDQVTMHALQPFDTTKTLGYITTLALAYIPSDMVSQLTLDLHTPVSNLYNNPDPSIKTLMSMINPSFAVLSGASLDGGDASAASNPASATSASVADGAPIGGDSGNAAPVKGTSVGIGVGVVAGAAVYGAAMFLVARRYKKRRQRHQRTPSVPTRRGMSQVGGVGGGAFMSGGMSQVGGVGGGAFMSGGRGGRVSPGSRYSDGSSNGRSVRDQGISAPVMAENSLGWN</sequence>
<accession>A0A4U0WLY9</accession>
<name>A0A4U0WLY9_9PEZI</name>
<dbReference type="GO" id="GO:0030010">
    <property type="term" value="P:establishment of cell polarity"/>
    <property type="evidence" value="ECO:0007669"/>
    <property type="project" value="TreeGrafter"/>
</dbReference>
<dbReference type="GO" id="GO:0031505">
    <property type="term" value="P:fungal-type cell wall organization"/>
    <property type="evidence" value="ECO:0007669"/>
    <property type="project" value="TreeGrafter"/>
</dbReference>
<dbReference type="GO" id="GO:0005576">
    <property type="term" value="C:extracellular region"/>
    <property type="evidence" value="ECO:0007669"/>
    <property type="project" value="TreeGrafter"/>
</dbReference>
<dbReference type="GO" id="GO:0005034">
    <property type="term" value="F:osmosensor activity"/>
    <property type="evidence" value="ECO:0007669"/>
    <property type="project" value="InterPro"/>
</dbReference>
<dbReference type="EMBL" id="NAJN01001304">
    <property type="protein sequence ID" value="TKA64160.1"/>
    <property type="molecule type" value="Genomic_DNA"/>
</dbReference>
<dbReference type="GO" id="GO:0005886">
    <property type="term" value="C:plasma membrane"/>
    <property type="evidence" value="ECO:0007669"/>
    <property type="project" value="InterPro"/>
</dbReference>
<dbReference type="GO" id="GO:0009986">
    <property type="term" value="C:cell surface"/>
    <property type="evidence" value="ECO:0007669"/>
    <property type="project" value="TreeGrafter"/>
</dbReference>
<dbReference type="STRING" id="331657.A0A4U0WLY9"/>
<dbReference type="AlphaFoldDB" id="A0A4U0WLY9"/>
<proteinExistence type="predicted"/>
<feature type="region of interest" description="Disordered" evidence="1">
    <location>
        <begin position="247"/>
        <end position="274"/>
    </location>
</feature>
<dbReference type="PANTHER" id="PTHR35778">
    <property type="entry name" value="SIGNALING MUCIN HKR1-RELATED"/>
    <property type="match status" value="1"/>
</dbReference>
<keyword evidence="2" id="KW-0812">Transmembrane</keyword>
<protein>
    <submittedName>
        <fullName evidence="3">Uncharacterized protein</fullName>
    </submittedName>
</protein>
<keyword evidence="2" id="KW-1133">Transmembrane helix</keyword>
<evidence type="ECO:0000313" key="3">
    <source>
        <dbReference type="EMBL" id="TKA64160.1"/>
    </source>
</evidence>
<dbReference type="GO" id="GO:0007232">
    <property type="term" value="P:osmosensory signaling pathway via Sho1 osmosensor"/>
    <property type="evidence" value="ECO:0007669"/>
    <property type="project" value="InterPro"/>
</dbReference>